<organism evidence="2 3">
    <name type="scientific">Trifolium subterraneum</name>
    <name type="common">Subterranean clover</name>
    <dbReference type="NCBI Taxonomy" id="3900"/>
    <lineage>
        <taxon>Eukaryota</taxon>
        <taxon>Viridiplantae</taxon>
        <taxon>Streptophyta</taxon>
        <taxon>Embryophyta</taxon>
        <taxon>Tracheophyta</taxon>
        <taxon>Spermatophyta</taxon>
        <taxon>Magnoliopsida</taxon>
        <taxon>eudicotyledons</taxon>
        <taxon>Gunneridae</taxon>
        <taxon>Pentapetalae</taxon>
        <taxon>rosids</taxon>
        <taxon>fabids</taxon>
        <taxon>Fabales</taxon>
        <taxon>Fabaceae</taxon>
        <taxon>Papilionoideae</taxon>
        <taxon>50 kb inversion clade</taxon>
        <taxon>NPAAA clade</taxon>
        <taxon>Hologalegina</taxon>
        <taxon>IRL clade</taxon>
        <taxon>Trifolieae</taxon>
        <taxon>Trifolium</taxon>
    </lineage>
</organism>
<keyword evidence="3" id="KW-1185">Reference proteome</keyword>
<proteinExistence type="predicted"/>
<feature type="compositionally biased region" description="Low complexity" evidence="1">
    <location>
        <begin position="15"/>
        <end position="24"/>
    </location>
</feature>
<name>A0A2Z6LZK0_TRISU</name>
<feature type="compositionally biased region" description="Low complexity" evidence="1">
    <location>
        <begin position="244"/>
        <end position="254"/>
    </location>
</feature>
<feature type="compositionally biased region" description="Polar residues" evidence="1">
    <location>
        <begin position="45"/>
        <end position="55"/>
    </location>
</feature>
<feature type="region of interest" description="Disordered" evidence="1">
    <location>
        <begin position="1"/>
        <end position="56"/>
    </location>
</feature>
<accession>A0A2Z6LZK0</accession>
<dbReference type="AlphaFoldDB" id="A0A2Z6LZK0"/>
<evidence type="ECO:0000313" key="2">
    <source>
        <dbReference type="EMBL" id="GAU23738.1"/>
    </source>
</evidence>
<gene>
    <name evidence="2" type="ORF">TSUD_128420</name>
</gene>
<evidence type="ECO:0000256" key="1">
    <source>
        <dbReference type="SAM" id="MobiDB-lite"/>
    </source>
</evidence>
<feature type="region of interest" description="Disordered" evidence="1">
    <location>
        <begin position="232"/>
        <end position="266"/>
    </location>
</feature>
<reference evidence="3" key="1">
    <citation type="journal article" date="2017" name="Front. Plant Sci.">
        <title>Climate Clever Clovers: New Paradigm to Reduce the Environmental Footprint of Ruminants by Breeding Low Methanogenic Forages Utilizing Haplotype Variation.</title>
        <authorList>
            <person name="Kaur P."/>
            <person name="Appels R."/>
            <person name="Bayer P.E."/>
            <person name="Keeble-Gagnere G."/>
            <person name="Wang J."/>
            <person name="Hirakawa H."/>
            <person name="Shirasawa K."/>
            <person name="Vercoe P."/>
            <person name="Stefanova K."/>
            <person name="Durmic Z."/>
            <person name="Nichols P."/>
            <person name="Revell C."/>
            <person name="Isobe S.N."/>
            <person name="Edwards D."/>
            <person name="Erskine W."/>
        </authorList>
    </citation>
    <scope>NUCLEOTIDE SEQUENCE [LARGE SCALE GENOMIC DNA]</scope>
    <source>
        <strain evidence="3">cv. Daliak</strain>
    </source>
</reference>
<evidence type="ECO:0000313" key="3">
    <source>
        <dbReference type="Proteomes" id="UP000242715"/>
    </source>
</evidence>
<dbReference type="Proteomes" id="UP000242715">
    <property type="component" value="Unassembled WGS sequence"/>
</dbReference>
<dbReference type="OrthoDB" id="10417865at2759"/>
<protein>
    <submittedName>
        <fullName evidence="2">Uncharacterized protein</fullName>
    </submittedName>
</protein>
<dbReference type="EMBL" id="DF973275">
    <property type="protein sequence ID" value="GAU23738.1"/>
    <property type="molecule type" value="Genomic_DNA"/>
</dbReference>
<sequence length="279" mass="31932">MDPYQNNIRKRNEAKAQAQAQAQARLKRKTFLQERSAKKHKTVHQKISGNQNQKETQPRLFQFPSQHAITSQMYTQPRLFQSTSQPAITSEMLNQKNHHNQNSIRNTVSNSQMYTRPRLLQNTWQPKMYTQERLFQSTSQPAITSEMLNQKNHHNQNPIRNINSNSQYSQVYTQPNTRQESPYHQRIKTVAGINSLSVNLMSKFGDMNTNVASSSSNLNLPTATSLNTLSTETHVEKESDCDSSEGSSDDSCSSLDEEEPHANYKSMSYGILPEVYLFS</sequence>